<organism evidence="1 2">
    <name type="scientific">Candidatus Synechococcus spongiarum</name>
    <dbReference type="NCBI Taxonomy" id="431041"/>
    <lineage>
        <taxon>Bacteria</taxon>
        <taxon>Bacillati</taxon>
        <taxon>Cyanobacteriota</taxon>
        <taxon>Cyanophyceae</taxon>
        <taxon>Synechococcales</taxon>
        <taxon>Synechococcaceae</taxon>
        <taxon>Synechococcus</taxon>
    </lineage>
</organism>
<name>A0A164YY60_9SYNE</name>
<dbReference type="AlphaFoldDB" id="A0A164YY60"/>
<accession>A0A164YY60</accession>
<reference evidence="2" key="1">
    <citation type="submission" date="2016-02" db="EMBL/GenBank/DDBJ databases">
        <authorList>
            <person name="liu f."/>
        </authorList>
    </citation>
    <scope>NUCLEOTIDE SEQUENCE [LARGE SCALE GENOMIC DNA]</scope>
</reference>
<evidence type="ECO:0000313" key="1">
    <source>
        <dbReference type="EMBL" id="SAY39170.1"/>
    </source>
</evidence>
<evidence type="ECO:0000313" key="2">
    <source>
        <dbReference type="Proteomes" id="UP000182631"/>
    </source>
</evidence>
<dbReference type="EMBL" id="FITM01000136">
    <property type="protein sequence ID" value="SAY39170.1"/>
    <property type="molecule type" value="Genomic_DNA"/>
</dbReference>
<proteinExistence type="predicted"/>
<gene>
    <name evidence="1" type="ORF">FLM9_1233</name>
</gene>
<protein>
    <submittedName>
        <fullName evidence="1">Uncharacterized protein</fullName>
    </submittedName>
</protein>
<sequence>MQVVHCGFDPIASPRPPSGQAAQADHALATKGGGLTLQEVYQLSVVNVQSLS</sequence>
<dbReference type="Proteomes" id="UP000182631">
    <property type="component" value="Unassembled WGS sequence"/>
</dbReference>
<keyword evidence="2" id="KW-1185">Reference proteome</keyword>